<proteinExistence type="predicted"/>
<sequence length="328" mass="35977">MTATSPDSCQAALQQLKHHINSQIIGQEILVERMLIALLADGHLLVEGAPGLAKTRAINVLSQGIQADFHRVQFTPDLLPADLTGTEIYRPQSATFEFQKGPLFHNLILADEINRAPAKVQAALLEAMAERQITVGKATYPLPQLFMVMATQNPIEQEGTYPLPEAQLDRFLLHVKIDYPDAGHEQAILQLARAEAKGALQAGAAPAVKISQQTLFAARGEVLDLYLADSLEQYLLQIVLATRKPAAYGQDLAGWIQYGASPRASIALDRCARAKAWLAQRDFVDPADIQDMAYDVLRHRLILSYEAEAEGITADYVVKELIARIAVP</sequence>
<dbReference type="Proteomes" id="UP001524569">
    <property type="component" value="Unassembled WGS sequence"/>
</dbReference>
<dbReference type="InterPro" id="IPR011703">
    <property type="entry name" value="ATPase_AAA-3"/>
</dbReference>
<dbReference type="InterPro" id="IPR050764">
    <property type="entry name" value="CbbQ/NirQ/NorQ/GpvN"/>
</dbReference>
<accession>A0ABT1UIF0</accession>
<organism evidence="2 3">
    <name type="scientific">Methylomonas aurea</name>
    <dbReference type="NCBI Taxonomy" id="2952224"/>
    <lineage>
        <taxon>Bacteria</taxon>
        <taxon>Pseudomonadati</taxon>
        <taxon>Pseudomonadota</taxon>
        <taxon>Gammaproteobacteria</taxon>
        <taxon>Methylococcales</taxon>
        <taxon>Methylococcaceae</taxon>
        <taxon>Methylomonas</taxon>
    </lineage>
</organism>
<protein>
    <submittedName>
        <fullName evidence="2">MoxR family ATPase</fullName>
    </submittedName>
</protein>
<dbReference type="SUPFAM" id="SSF52540">
    <property type="entry name" value="P-loop containing nucleoside triphosphate hydrolases"/>
    <property type="match status" value="1"/>
</dbReference>
<feature type="domain" description="UvrC family homology region profile" evidence="1">
    <location>
        <begin position="96"/>
        <end position="234"/>
    </location>
</feature>
<keyword evidence="3" id="KW-1185">Reference proteome</keyword>
<reference evidence="2 3" key="1">
    <citation type="submission" date="2022-07" db="EMBL/GenBank/DDBJ databases">
        <title>Methylomonas rivi sp. nov., Methylomonas rosea sp. nov., Methylomonas aureus sp. nov. and Methylomonas subterranea sp. nov., four novel methanotrophs isolated from a freshwater creek and the deep terrestrial subsurface.</title>
        <authorList>
            <person name="Abin C."/>
            <person name="Sankaranarayanan K."/>
            <person name="Garner C."/>
            <person name="Sindelar R."/>
            <person name="Kotary K."/>
            <person name="Garner R."/>
            <person name="Barclay S."/>
            <person name="Lawson P."/>
            <person name="Krumholz L."/>
        </authorList>
    </citation>
    <scope>NUCLEOTIDE SEQUENCE [LARGE SCALE GENOMIC DNA]</scope>
    <source>
        <strain evidence="2 3">SURF-1</strain>
    </source>
</reference>
<dbReference type="PANTHER" id="PTHR42759:SF1">
    <property type="entry name" value="MAGNESIUM-CHELATASE SUBUNIT CHLD"/>
    <property type="match status" value="1"/>
</dbReference>
<dbReference type="PIRSF" id="PIRSF002849">
    <property type="entry name" value="AAA_ATPase_chaperone_MoxR_prd"/>
    <property type="match status" value="1"/>
</dbReference>
<dbReference type="InterPro" id="IPR041628">
    <property type="entry name" value="ChlI/MoxR_AAA_lid"/>
</dbReference>
<dbReference type="InterPro" id="IPR027417">
    <property type="entry name" value="P-loop_NTPase"/>
</dbReference>
<dbReference type="PANTHER" id="PTHR42759">
    <property type="entry name" value="MOXR FAMILY PROTEIN"/>
    <property type="match status" value="1"/>
</dbReference>
<evidence type="ECO:0000259" key="1">
    <source>
        <dbReference type="PROSITE" id="PS50165"/>
    </source>
</evidence>
<evidence type="ECO:0000313" key="2">
    <source>
        <dbReference type="EMBL" id="MCQ8182004.1"/>
    </source>
</evidence>
<name>A0ABT1UIF0_9GAMM</name>
<dbReference type="InterPro" id="IPR001162">
    <property type="entry name" value="UvrC_RNase_H_dom"/>
</dbReference>
<evidence type="ECO:0000313" key="3">
    <source>
        <dbReference type="Proteomes" id="UP001524569"/>
    </source>
</evidence>
<comment type="caution">
    <text evidence="2">The sequence shown here is derived from an EMBL/GenBank/DDBJ whole genome shotgun (WGS) entry which is preliminary data.</text>
</comment>
<dbReference type="Pfam" id="PF17863">
    <property type="entry name" value="AAA_lid_2"/>
    <property type="match status" value="1"/>
</dbReference>
<dbReference type="PROSITE" id="PS50165">
    <property type="entry name" value="UVRC"/>
    <property type="match status" value="1"/>
</dbReference>
<dbReference type="Pfam" id="PF07726">
    <property type="entry name" value="AAA_3"/>
    <property type="match status" value="1"/>
</dbReference>
<dbReference type="Gene3D" id="3.40.50.300">
    <property type="entry name" value="P-loop containing nucleotide triphosphate hydrolases"/>
    <property type="match status" value="1"/>
</dbReference>
<gene>
    <name evidence="2" type="ORF">NP603_12865</name>
</gene>
<dbReference type="EMBL" id="JANIBM010000014">
    <property type="protein sequence ID" value="MCQ8182004.1"/>
    <property type="molecule type" value="Genomic_DNA"/>
</dbReference>
<dbReference type="Gene3D" id="1.10.8.80">
    <property type="entry name" value="Magnesium chelatase subunit I, C-Terminal domain"/>
    <property type="match status" value="1"/>
</dbReference>
<dbReference type="RefSeq" id="WP_256611285.1">
    <property type="nucleotide sequence ID" value="NZ_JANIBM010000014.1"/>
</dbReference>